<dbReference type="SMART" id="SM00257">
    <property type="entry name" value="LysM"/>
    <property type="match status" value="1"/>
</dbReference>
<feature type="domain" description="LysM" evidence="3">
    <location>
        <begin position="22"/>
        <end position="66"/>
    </location>
</feature>
<dbReference type="AlphaFoldDB" id="A0A835XR68"/>
<reference evidence="4" key="1">
    <citation type="journal article" date="2020" name="bioRxiv">
        <title>Comparative genomics of Chlamydomonas.</title>
        <authorList>
            <person name="Craig R.J."/>
            <person name="Hasan A.R."/>
            <person name="Ness R.W."/>
            <person name="Keightley P.D."/>
        </authorList>
    </citation>
    <scope>NUCLEOTIDE SEQUENCE</scope>
    <source>
        <strain evidence="4">CCAP 11/70</strain>
    </source>
</reference>
<name>A0A835XR68_9CHLO</name>
<evidence type="ECO:0000313" key="4">
    <source>
        <dbReference type="EMBL" id="KAG2486756.1"/>
    </source>
</evidence>
<dbReference type="Gene3D" id="3.10.350.10">
    <property type="entry name" value="LysM domain"/>
    <property type="match status" value="1"/>
</dbReference>
<feature type="region of interest" description="Disordered" evidence="1">
    <location>
        <begin position="105"/>
        <end position="169"/>
    </location>
</feature>
<dbReference type="InterPro" id="IPR036779">
    <property type="entry name" value="LysM_dom_sf"/>
</dbReference>
<evidence type="ECO:0000256" key="2">
    <source>
        <dbReference type="SAM" id="SignalP"/>
    </source>
</evidence>
<feature type="signal peptide" evidence="2">
    <location>
        <begin position="1"/>
        <end position="16"/>
    </location>
</feature>
<gene>
    <name evidence="4" type="ORF">HYH03_014555</name>
</gene>
<dbReference type="CDD" id="cd00118">
    <property type="entry name" value="LysM"/>
    <property type="match status" value="1"/>
</dbReference>
<evidence type="ECO:0000313" key="5">
    <source>
        <dbReference type="Proteomes" id="UP000612055"/>
    </source>
</evidence>
<evidence type="ECO:0000256" key="1">
    <source>
        <dbReference type="SAM" id="MobiDB-lite"/>
    </source>
</evidence>
<dbReference type="Proteomes" id="UP000612055">
    <property type="component" value="Unassembled WGS sequence"/>
</dbReference>
<sequence>MAPLLLLLSACDAVETSNDCDATHAVKYKETCWSVARVAKVTVAQLRELNPGLDCARLNVGRVLCVAKGPSPVAQRRSAQEAIVKCLAHAPVRAGYTCAGIAKGGGNPDASPPEGGDSPHASPPEGGGNPDASPPEGGGNPDASPPEGGNKDEPPGTDDGQPPAAPTASPSDCLVFGAMCTACSTDGCTQLLSSGPTPFLSDGNLVSLDLGAGHVNFLLASTSPTAANCDAPDVANPQPCTQVFVSKSLVAVMQGDIKNEHTLPLDDSVLGSVFDESCSGGVCMSGAALDDVSLWSSGDSPGSTHNGFCNFDYGRCGYLSHGQCKFTWDGNWVGDAVSSAEQKRAAMRAAWVGAMTASYHGPWGVGGTQYTK</sequence>
<dbReference type="OrthoDB" id="560758at2759"/>
<dbReference type="InterPro" id="IPR018392">
    <property type="entry name" value="LysM"/>
</dbReference>
<dbReference type="Pfam" id="PF01476">
    <property type="entry name" value="LysM"/>
    <property type="match status" value="1"/>
</dbReference>
<evidence type="ECO:0000259" key="3">
    <source>
        <dbReference type="PROSITE" id="PS51782"/>
    </source>
</evidence>
<dbReference type="SUPFAM" id="SSF54106">
    <property type="entry name" value="LysM domain"/>
    <property type="match status" value="1"/>
</dbReference>
<organism evidence="4 5">
    <name type="scientific">Edaphochlamys debaryana</name>
    <dbReference type="NCBI Taxonomy" id="47281"/>
    <lineage>
        <taxon>Eukaryota</taxon>
        <taxon>Viridiplantae</taxon>
        <taxon>Chlorophyta</taxon>
        <taxon>core chlorophytes</taxon>
        <taxon>Chlorophyceae</taxon>
        <taxon>CS clade</taxon>
        <taxon>Chlamydomonadales</taxon>
        <taxon>Chlamydomonadales incertae sedis</taxon>
        <taxon>Edaphochlamys</taxon>
    </lineage>
</organism>
<protein>
    <recommendedName>
        <fullName evidence="3">LysM domain-containing protein</fullName>
    </recommendedName>
</protein>
<keyword evidence="5" id="KW-1185">Reference proteome</keyword>
<dbReference type="EMBL" id="JAEHOE010000107">
    <property type="protein sequence ID" value="KAG2486756.1"/>
    <property type="molecule type" value="Genomic_DNA"/>
</dbReference>
<keyword evidence="2" id="KW-0732">Signal</keyword>
<comment type="caution">
    <text evidence="4">The sequence shown here is derived from an EMBL/GenBank/DDBJ whole genome shotgun (WGS) entry which is preliminary data.</text>
</comment>
<accession>A0A835XR68</accession>
<proteinExistence type="predicted"/>
<dbReference type="PROSITE" id="PS51782">
    <property type="entry name" value="LYSM"/>
    <property type="match status" value="1"/>
</dbReference>
<feature type="chain" id="PRO_5032490424" description="LysM domain-containing protein" evidence="2">
    <location>
        <begin position="17"/>
        <end position="372"/>
    </location>
</feature>